<protein>
    <submittedName>
        <fullName evidence="9">TLC domain-containing protein</fullName>
    </submittedName>
</protein>
<keyword evidence="2 5" id="KW-0812">Transmembrane</keyword>
<evidence type="ECO:0000256" key="1">
    <source>
        <dbReference type="ARBA" id="ARBA00004141"/>
    </source>
</evidence>
<dbReference type="InterPro" id="IPR006634">
    <property type="entry name" value="TLC-dom"/>
</dbReference>
<evidence type="ECO:0000256" key="6">
    <source>
        <dbReference type="SAM" id="Phobius"/>
    </source>
</evidence>
<evidence type="ECO:0000256" key="3">
    <source>
        <dbReference type="ARBA" id="ARBA00022989"/>
    </source>
</evidence>
<feature type="transmembrane region" description="Helical" evidence="6">
    <location>
        <begin position="242"/>
        <end position="263"/>
    </location>
</feature>
<evidence type="ECO:0000259" key="7">
    <source>
        <dbReference type="PROSITE" id="PS50922"/>
    </source>
</evidence>
<dbReference type="GO" id="GO:0097035">
    <property type="term" value="P:regulation of membrane lipid distribution"/>
    <property type="evidence" value="ECO:0007669"/>
    <property type="project" value="TreeGrafter"/>
</dbReference>
<feature type="domain" description="TLC" evidence="7">
    <location>
        <begin position="76"/>
        <end position="267"/>
    </location>
</feature>
<dbReference type="WBParaSite" id="L893_g7392.t1">
    <property type="protein sequence ID" value="L893_g7392.t1"/>
    <property type="gene ID" value="L893_g7392"/>
</dbReference>
<evidence type="ECO:0000256" key="2">
    <source>
        <dbReference type="ARBA" id="ARBA00022692"/>
    </source>
</evidence>
<dbReference type="GO" id="GO:0055091">
    <property type="term" value="P:phospholipid homeostasis"/>
    <property type="evidence" value="ECO:0007669"/>
    <property type="project" value="TreeGrafter"/>
</dbReference>
<dbReference type="PANTHER" id="PTHR13439:SF4">
    <property type="entry name" value="TLC DOMAIN-CONTAINING PROTEIN"/>
    <property type="match status" value="1"/>
</dbReference>
<comment type="subcellular location">
    <subcellularLocation>
        <location evidence="1">Membrane</location>
        <topology evidence="1">Multi-pass membrane protein</topology>
    </subcellularLocation>
</comment>
<evidence type="ECO:0000256" key="4">
    <source>
        <dbReference type="ARBA" id="ARBA00023136"/>
    </source>
</evidence>
<proteinExistence type="predicted"/>
<keyword evidence="3 6" id="KW-1133">Transmembrane helix</keyword>
<dbReference type="GO" id="GO:0071709">
    <property type="term" value="P:membrane assembly"/>
    <property type="evidence" value="ECO:0007669"/>
    <property type="project" value="TreeGrafter"/>
</dbReference>
<keyword evidence="4 5" id="KW-0472">Membrane</keyword>
<feature type="transmembrane region" description="Helical" evidence="6">
    <location>
        <begin position="86"/>
        <end position="104"/>
    </location>
</feature>
<dbReference type="GO" id="GO:0007009">
    <property type="term" value="P:plasma membrane organization"/>
    <property type="evidence" value="ECO:0007669"/>
    <property type="project" value="TreeGrafter"/>
</dbReference>
<feature type="transmembrane region" description="Helical" evidence="6">
    <location>
        <begin position="116"/>
        <end position="134"/>
    </location>
</feature>
<accession>A0A1I8AM61</accession>
<keyword evidence="8" id="KW-1185">Reference proteome</keyword>
<evidence type="ECO:0000256" key="5">
    <source>
        <dbReference type="PROSITE-ProRule" id="PRU00205"/>
    </source>
</evidence>
<name>A0A1I8AM61_9BILA</name>
<dbReference type="Pfam" id="PF03798">
    <property type="entry name" value="TRAM_LAG1_CLN8"/>
    <property type="match status" value="1"/>
</dbReference>
<dbReference type="GO" id="GO:0005886">
    <property type="term" value="C:plasma membrane"/>
    <property type="evidence" value="ECO:0007669"/>
    <property type="project" value="TreeGrafter"/>
</dbReference>
<reference evidence="9" key="1">
    <citation type="submission" date="2016-11" db="UniProtKB">
        <authorList>
            <consortium name="WormBaseParasite"/>
        </authorList>
    </citation>
    <scope>IDENTIFICATION</scope>
</reference>
<dbReference type="SMART" id="SM00724">
    <property type="entry name" value="TLC"/>
    <property type="match status" value="1"/>
</dbReference>
<dbReference type="PROSITE" id="PS50922">
    <property type="entry name" value="TLC"/>
    <property type="match status" value="1"/>
</dbReference>
<dbReference type="Proteomes" id="UP000095287">
    <property type="component" value="Unplaced"/>
</dbReference>
<feature type="transmembrane region" description="Helical" evidence="6">
    <location>
        <begin position="46"/>
        <end position="65"/>
    </location>
</feature>
<dbReference type="PANTHER" id="PTHR13439">
    <property type="entry name" value="CT120 PROTEIN"/>
    <property type="match status" value="1"/>
</dbReference>
<evidence type="ECO:0000313" key="8">
    <source>
        <dbReference type="Proteomes" id="UP000095287"/>
    </source>
</evidence>
<evidence type="ECO:0000313" key="9">
    <source>
        <dbReference type="WBParaSite" id="L893_g7392.t1"/>
    </source>
</evidence>
<organism evidence="8 9">
    <name type="scientific">Steinernema glaseri</name>
    <dbReference type="NCBI Taxonomy" id="37863"/>
    <lineage>
        <taxon>Eukaryota</taxon>
        <taxon>Metazoa</taxon>
        <taxon>Ecdysozoa</taxon>
        <taxon>Nematoda</taxon>
        <taxon>Chromadorea</taxon>
        <taxon>Rhabditida</taxon>
        <taxon>Tylenchina</taxon>
        <taxon>Panagrolaimomorpha</taxon>
        <taxon>Strongyloidoidea</taxon>
        <taxon>Steinernematidae</taxon>
        <taxon>Steinernema</taxon>
    </lineage>
</organism>
<dbReference type="InterPro" id="IPR050846">
    <property type="entry name" value="TLCD"/>
</dbReference>
<sequence length="317" mass="36252">METMKSDANALMAYYSGPNEKGAILYGPHSGAELRMPPWSRLEQPGVILTITAYFLLFQMFGALVRTHTWLNHTGFRKYRLQNLTVCIVHSVITGCWAVSSLLLLRDEMLHHVIHYVSPIIVHLPMISIAYFAYDITDMLRHEISRWTIELFMHHAAAIFVLISAVLPEKFLLYAHWALIMEFNSIFLHLRSIMQLSGEAERLPGCYRLVKSLNIATLITCRFCVQFWQLMWAFNNYRLMHPFYVCIAGFGSLFFLASNTILFSRILTTDGWLCDCAIGGAASGRYEVDVENCRKDESFSDSQEDGIVMLVGDNKDI</sequence>
<dbReference type="AlphaFoldDB" id="A0A1I8AM61"/>